<feature type="transmembrane region" description="Helical" evidence="1">
    <location>
        <begin position="40"/>
        <end position="64"/>
    </location>
</feature>
<dbReference type="AlphaFoldDB" id="A0AAD8E493"/>
<proteinExistence type="predicted"/>
<evidence type="ECO:0000313" key="3">
    <source>
        <dbReference type="Proteomes" id="UP001233999"/>
    </source>
</evidence>
<keyword evidence="1" id="KW-0812">Transmembrane</keyword>
<name>A0AAD8E493_DIPPU</name>
<reference evidence="2" key="1">
    <citation type="journal article" date="2023" name="IScience">
        <title>Live-bearing cockroach genome reveals convergent evolutionary mechanisms linked to viviparity in insects and beyond.</title>
        <authorList>
            <person name="Fouks B."/>
            <person name="Harrison M.C."/>
            <person name="Mikhailova A.A."/>
            <person name="Marchal E."/>
            <person name="English S."/>
            <person name="Carruthers M."/>
            <person name="Jennings E.C."/>
            <person name="Chiamaka E.L."/>
            <person name="Frigard R.A."/>
            <person name="Pippel M."/>
            <person name="Attardo G.M."/>
            <person name="Benoit J.B."/>
            <person name="Bornberg-Bauer E."/>
            <person name="Tobe S.S."/>
        </authorList>
    </citation>
    <scope>NUCLEOTIDE SEQUENCE</scope>
    <source>
        <strain evidence="2">Stay&amp;Tobe</strain>
    </source>
</reference>
<keyword evidence="1" id="KW-0472">Membrane</keyword>
<organism evidence="2 3">
    <name type="scientific">Diploptera punctata</name>
    <name type="common">Pacific beetle cockroach</name>
    <dbReference type="NCBI Taxonomy" id="6984"/>
    <lineage>
        <taxon>Eukaryota</taxon>
        <taxon>Metazoa</taxon>
        <taxon>Ecdysozoa</taxon>
        <taxon>Arthropoda</taxon>
        <taxon>Hexapoda</taxon>
        <taxon>Insecta</taxon>
        <taxon>Pterygota</taxon>
        <taxon>Neoptera</taxon>
        <taxon>Polyneoptera</taxon>
        <taxon>Dictyoptera</taxon>
        <taxon>Blattodea</taxon>
        <taxon>Blaberoidea</taxon>
        <taxon>Blaberidae</taxon>
        <taxon>Diplopterinae</taxon>
        <taxon>Diploptera</taxon>
    </lineage>
</organism>
<feature type="non-terminal residue" evidence="2">
    <location>
        <position position="73"/>
    </location>
</feature>
<evidence type="ECO:0000313" key="2">
    <source>
        <dbReference type="EMBL" id="KAJ9576730.1"/>
    </source>
</evidence>
<dbReference type="Proteomes" id="UP001233999">
    <property type="component" value="Unassembled WGS sequence"/>
</dbReference>
<keyword evidence="3" id="KW-1185">Reference proteome</keyword>
<accession>A0AAD8E493</accession>
<reference evidence="2" key="2">
    <citation type="submission" date="2023-05" db="EMBL/GenBank/DDBJ databases">
        <authorList>
            <person name="Fouks B."/>
        </authorList>
    </citation>
    <scope>NUCLEOTIDE SEQUENCE</scope>
    <source>
        <strain evidence="2">Stay&amp;Tobe</strain>
        <tissue evidence="2">Testes</tissue>
    </source>
</reference>
<protein>
    <submittedName>
        <fullName evidence="2">Uncharacterized protein</fullName>
    </submittedName>
</protein>
<sequence>FPVFSALNVEPNLTRAADLGSHSRFEASKKTEDDNNLTNAIIFIVAWLDVLKIQCVLIFILFFISKITPRRKT</sequence>
<evidence type="ECO:0000256" key="1">
    <source>
        <dbReference type="SAM" id="Phobius"/>
    </source>
</evidence>
<gene>
    <name evidence="2" type="ORF">L9F63_025373</name>
</gene>
<comment type="caution">
    <text evidence="2">The sequence shown here is derived from an EMBL/GenBank/DDBJ whole genome shotgun (WGS) entry which is preliminary data.</text>
</comment>
<dbReference type="EMBL" id="JASPKZ010009458">
    <property type="protein sequence ID" value="KAJ9576730.1"/>
    <property type="molecule type" value="Genomic_DNA"/>
</dbReference>
<keyword evidence="1" id="KW-1133">Transmembrane helix</keyword>
<feature type="non-terminal residue" evidence="2">
    <location>
        <position position="1"/>
    </location>
</feature>